<dbReference type="SUPFAM" id="SSF103473">
    <property type="entry name" value="MFS general substrate transporter"/>
    <property type="match status" value="1"/>
</dbReference>
<feature type="transmembrane region" description="Helical" evidence="6">
    <location>
        <begin position="199"/>
        <end position="222"/>
    </location>
</feature>
<dbReference type="Proteomes" id="UP000321199">
    <property type="component" value="Chromosome"/>
</dbReference>
<dbReference type="PANTHER" id="PTHR43124">
    <property type="entry name" value="PURINE EFFLUX PUMP PBUE"/>
    <property type="match status" value="1"/>
</dbReference>
<dbReference type="OrthoDB" id="8792530at2"/>
<evidence type="ECO:0000256" key="1">
    <source>
        <dbReference type="ARBA" id="ARBA00004651"/>
    </source>
</evidence>
<evidence type="ECO:0000256" key="7">
    <source>
        <dbReference type="SAM" id="SignalP"/>
    </source>
</evidence>
<dbReference type="InterPro" id="IPR036259">
    <property type="entry name" value="MFS_trans_sf"/>
</dbReference>
<dbReference type="InterPro" id="IPR020846">
    <property type="entry name" value="MFS_dom"/>
</dbReference>
<dbReference type="Pfam" id="PF07690">
    <property type="entry name" value="MFS_1"/>
    <property type="match status" value="1"/>
</dbReference>
<dbReference type="Gene3D" id="1.20.1250.20">
    <property type="entry name" value="MFS general substrate transporter like domains"/>
    <property type="match status" value="1"/>
</dbReference>
<dbReference type="InterPro" id="IPR011701">
    <property type="entry name" value="MFS"/>
</dbReference>
<dbReference type="GO" id="GO:0005886">
    <property type="term" value="C:plasma membrane"/>
    <property type="evidence" value="ECO:0007669"/>
    <property type="project" value="UniProtKB-SubCell"/>
</dbReference>
<feature type="transmembrane region" description="Helical" evidence="6">
    <location>
        <begin position="153"/>
        <end position="172"/>
    </location>
</feature>
<feature type="chain" id="PRO_5022854258" evidence="7">
    <location>
        <begin position="20"/>
        <end position="396"/>
    </location>
</feature>
<feature type="transmembrane region" description="Helical" evidence="6">
    <location>
        <begin position="366"/>
        <end position="388"/>
    </location>
</feature>
<feature type="transmembrane region" description="Helical" evidence="6">
    <location>
        <begin position="125"/>
        <end position="147"/>
    </location>
</feature>
<evidence type="ECO:0000256" key="4">
    <source>
        <dbReference type="ARBA" id="ARBA00022989"/>
    </source>
</evidence>
<keyword evidence="3 6" id="KW-0812">Transmembrane</keyword>
<dbReference type="PROSITE" id="PS50850">
    <property type="entry name" value="MFS"/>
    <property type="match status" value="1"/>
</dbReference>
<reference evidence="9 10" key="1">
    <citation type="submission" date="2019-07" db="EMBL/GenBank/DDBJ databases">
        <title>Complete genome sequence of Comamonas sp. NLF 7-7 isolated from livestock.</title>
        <authorList>
            <person name="Kim D.H."/>
            <person name="Kim J.G."/>
        </authorList>
    </citation>
    <scope>NUCLEOTIDE SEQUENCE [LARGE SCALE GENOMIC DNA]</scope>
    <source>
        <strain evidence="9 10">NLF 7-7</strain>
    </source>
</reference>
<dbReference type="KEGG" id="cof:FOZ74_02840"/>
<evidence type="ECO:0000256" key="6">
    <source>
        <dbReference type="SAM" id="Phobius"/>
    </source>
</evidence>
<feature type="signal peptide" evidence="7">
    <location>
        <begin position="1"/>
        <end position="19"/>
    </location>
</feature>
<keyword evidence="2" id="KW-1003">Cell membrane</keyword>
<proteinExistence type="predicted"/>
<keyword evidence="7" id="KW-0732">Signal</keyword>
<keyword evidence="4 6" id="KW-1133">Transmembrane helix</keyword>
<dbReference type="GO" id="GO:0022857">
    <property type="term" value="F:transmembrane transporter activity"/>
    <property type="evidence" value="ECO:0007669"/>
    <property type="project" value="InterPro"/>
</dbReference>
<protein>
    <submittedName>
        <fullName evidence="9">MFS transporter</fullName>
    </submittedName>
</protein>
<evidence type="ECO:0000256" key="3">
    <source>
        <dbReference type="ARBA" id="ARBA00022692"/>
    </source>
</evidence>
<feature type="transmembrane region" description="Helical" evidence="6">
    <location>
        <begin position="337"/>
        <end position="360"/>
    </location>
</feature>
<sequence length="396" mass="41842">MLLALVGAFALSQAFRTVAAIMAPPLQADFGLNARQLGVFSGAFHFAFGAMQLFMGISIDLYGVRRTILGAFPLCIAGALISALAPGYLPLTLAQVLIGLGCAPAFLVCTVFIARHFAPQRFATVSGMAMSLGTLGMLFTGTPLAWVIERGSWRAGFWVLAALALLAWLWIWRSVFEPPPRAAAASVPAESPGQALGRFAALFLLPHTWGIVVLASTSYAALITLRGLWMGPMLVARHGYSLVQSGNVAVALSLLALFGPLLFGRLDPGPARRRRWLVGWTLASAALFALLALGRLAWLDIACMLAIGLASGYIVLQYADVRIAYAPQMTGRAMAAFTMAMFMGVALMQWATGAIATWAADAGADPYTVVMGCIALWLALSAAGFALLPQPRAPAP</sequence>
<feature type="transmembrane region" description="Helical" evidence="6">
    <location>
        <begin position="94"/>
        <end position="113"/>
    </location>
</feature>
<dbReference type="InterPro" id="IPR050189">
    <property type="entry name" value="MFS_Efflux_Transporters"/>
</dbReference>
<feature type="transmembrane region" description="Helical" evidence="6">
    <location>
        <begin position="242"/>
        <end position="263"/>
    </location>
</feature>
<feature type="transmembrane region" description="Helical" evidence="6">
    <location>
        <begin position="275"/>
        <end position="292"/>
    </location>
</feature>
<dbReference type="PANTHER" id="PTHR43124:SF3">
    <property type="entry name" value="CHLORAMPHENICOL EFFLUX PUMP RV0191"/>
    <property type="match status" value="1"/>
</dbReference>
<dbReference type="AlphaFoldDB" id="A0A5B8RXS7"/>
<name>A0A5B8RXS7_9BURK</name>
<keyword evidence="10" id="KW-1185">Reference proteome</keyword>
<dbReference type="EMBL" id="CP042344">
    <property type="protein sequence ID" value="QEA14439.1"/>
    <property type="molecule type" value="Genomic_DNA"/>
</dbReference>
<evidence type="ECO:0000256" key="5">
    <source>
        <dbReference type="ARBA" id="ARBA00023136"/>
    </source>
</evidence>
<keyword evidence="5 6" id="KW-0472">Membrane</keyword>
<organism evidence="9 10">
    <name type="scientific">Comamonas flocculans</name>
    <dbReference type="NCBI Taxonomy" id="2597701"/>
    <lineage>
        <taxon>Bacteria</taxon>
        <taxon>Pseudomonadati</taxon>
        <taxon>Pseudomonadota</taxon>
        <taxon>Betaproteobacteria</taxon>
        <taxon>Burkholderiales</taxon>
        <taxon>Comamonadaceae</taxon>
        <taxon>Comamonas</taxon>
    </lineage>
</organism>
<feature type="transmembrane region" description="Helical" evidence="6">
    <location>
        <begin position="69"/>
        <end position="88"/>
    </location>
</feature>
<evidence type="ECO:0000256" key="2">
    <source>
        <dbReference type="ARBA" id="ARBA00022475"/>
    </source>
</evidence>
<evidence type="ECO:0000313" key="9">
    <source>
        <dbReference type="EMBL" id="QEA14439.1"/>
    </source>
</evidence>
<feature type="transmembrane region" description="Helical" evidence="6">
    <location>
        <begin position="43"/>
        <end position="62"/>
    </location>
</feature>
<feature type="transmembrane region" description="Helical" evidence="6">
    <location>
        <begin position="298"/>
        <end position="316"/>
    </location>
</feature>
<accession>A0A5B8RXS7</accession>
<feature type="domain" description="Major facilitator superfamily (MFS) profile" evidence="8">
    <location>
        <begin position="1"/>
        <end position="392"/>
    </location>
</feature>
<evidence type="ECO:0000313" key="10">
    <source>
        <dbReference type="Proteomes" id="UP000321199"/>
    </source>
</evidence>
<gene>
    <name evidence="9" type="ORF">FOZ74_02840</name>
</gene>
<dbReference type="CDD" id="cd06174">
    <property type="entry name" value="MFS"/>
    <property type="match status" value="1"/>
</dbReference>
<evidence type="ECO:0000259" key="8">
    <source>
        <dbReference type="PROSITE" id="PS50850"/>
    </source>
</evidence>
<comment type="subcellular location">
    <subcellularLocation>
        <location evidence="1">Cell membrane</location>
        <topology evidence="1">Multi-pass membrane protein</topology>
    </subcellularLocation>
</comment>